<dbReference type="EMBL" id="LXQA010010498">
    <property type="protein sequence ID" value="MCH86546.1"/>
    <property type="molecule type" value="Genomic_DNA"/>
</dbReference>
<comment type="caution">
    <text evidence="8">The sequence shown here is derived from an EMBL/GenBank/DDBJ whole genome shotgun (WGS) entry which is preliminary data.</text>
</comment>
<protein>
    <recommendedName>
        <fullName evidence="6">Pectinesterase</fullName>
        <ecNumber evidence="6">3.1.1.11</ecNumber>
    </recommendedName>
</protein>
<evidence type="ECO:0000256" key="3">
    <source>
        <dbReference type="ARBA" id="ARBA00022512"/>
    </source>
</evidence>
<evidence type="ECO:0000256" key="4">
    <source>
        <dbReference type="ARBA" id="ARBA00022801"/>
    </source>
</evidence>
<dbReference type="Gene3D" id="2.160.20.10">
    <property type="entry name" value="Single-stranded right-handed beta-helix, Pectin lyase-like"/>
    <property type="match status" value="1"/>
</dbReference>
<feature type="domain" description="Pectinesterase catalytic" evidence="7">
    <location>
        <begin position="40"/>
        <end position="120"/>
    </location>
</feature>
<dbReference type="PROSITE" id="PS00800">
    <property type="entry name" value="PECTINESTERASE_1"/>
    <property type="match status" value="1"/>
</dbReference>
<dbReference type="PANTHER" id="PTHR31707">
    <property type="entry name" value="PECTINESTERASE"/>
    <property type="match status" value="1"/>
</dbReference>
<comment type="catalytic activity">
    <reaction evidence="6">
        <text>[(1-&gt;4)-alpha-D-galacturonosyl methyl ester](n) + n H2O = [(1-&gt;4)-alpha-D-galacturonosyl](n) + n methanol + n H(+)</text>
        <dbReference type="Rhea" id="RHEA:22380"/>
        <dbReference type="Rhea" id="RHEA-COMP:14570"/>
        <dbReference type="Rhea" id="RHEA-COMP:14573"/>
        <dbReference type="ChEBI" id="CHEBI:15377"/>
        <dbReference type="ChEBI" id="CHEBI:15378"/>
        <dbReference type="ChEBI" id="CHEBI:17790"/>
        <dbReference type="ChEBI" id="CHEBI:140522"/>
        <dbReference type="ChEBI" id="CHEBI:140523"/>
        <dbReference type="EC" id="3.1.1.11"/>
    </reaction>
</comment>
<dbReference type="InterPro" id="IPR012334">
    <property type="entry name" value="Pectin_lyas_fold"/>
</dbReference>
<comment type="subcellular location">
    <subcellularLocation>
        <location evidence="1 6">Secreted</location>
        <location evidence="1 6">Cell wall</location>
    </subcellularLocation>
</comment>
<reference evidence="8 9" key="1">
    <citation type="journal article" date="2018" name="Front. Plant Sci.">
        <title>Red Clover (Trifolium pratense) and Zigzag Clover (T. medium) - A Picture of Genomic Similarities and Differences.</title>
        <authorList>
            <person name="Dluhosova J."/>
            <person name="Istvanek J."/>
            <person name="Nedelnik J."/>
            <person name="Repkova J."/>
        </authorList>
    </citation>
    <scope>NUCLEOTIDE SEQUENCE [LARGE SCALE GENOMIC DNA]</scope>
    <source>
        <strain evidence="9">cv. 10/8</strain>
        <tissue evidence="8">Leaf</tissue>
    </source>
</reference>
<comment type="pathway">
    <text evidence="2 6">Glycan metabolism; pectin degradation; 2-dehydro-3-deoxy-D-gluconate from pectin: step 1/5.</text>
</comment>
<dbReference type="SUPFAM" id="SSF51126">
    <property type="entry name" value="Pectin lyase-like"/>
    <property type="match status" value="1"/>
</dbReference>
<dbReference type="UniPathway" id="UPA00545">
    <property type="reaction ID" value="UER00823"/>
</dbReference>
<dbReference type="InterPro" id="IPR011050">
    <property type="entry name" value="Pectin_lyase_fold/virulence"/>
</dbReference>
<evidence type="ECO:0000256" key="1">
    <source>
        <dbReference type="ARBA" id="ARBA00004191"/>
    </source>
</evidence>
<evidence type="ECO:0000259" key="7">
    <source>
        <dbReference type="Pfam" id="PF01095"/>
    </source>
</evidence>
<keyword evidence="3 6" id="KW-0134">Cell wall</keyword>
<dbReference type="EC" id="3.1.1.11" evidence="6"/>
<organism evidence="8 9">
    <name type="scientific">Trifolium medium</name>
    <dbReference type="NCBI Taxonomy" id="97028"/>
    <lineage>
        <taxon>Eukaryota</taxon>
        <taxon>Viridiplantae</taxon>
        <taxon>Streptophyta</taxon>
        <taxon>Embryophyta</taxon>
        <taxon>Tracheophyta</taxon>
        <taxon>Spermatophyta</taxon>
        <taxon>Magnoliopsida</taxon>
        <taxon>eudicotyledons</taxon>
        <taxon>Gunneridae</taxon>
        <taxon>Pentapetalae</taxon>
        <taxon>rosids</taxon>
        <taxon>fabids</taxon>
        <taxon>Fabales</taxon>
        <taxon>Fabaceae</taxon>
        <taxon>Papilionoideae</taxon>
        <taxon>50 kb inversion clade</taxon>
        <taxon>NPAAA clade</taxon>
        <taxon>Hologalegina</taxon>
        <taxon>IRL clade</taxon>
        <taxon>Trifolieae</taxon>
        <taxon>Trifolium</taxon>
    </lineage>
</organism>
<keyword evidence="5 6" id="KW-0063">Aspartyl esterase</keyword>
<dbReference type="Proteomes" id="UP000265520">
    <property type="component" value="Unassembled WGS sequence"/>
</dbReference>
<proteinExistence type="predicted"/>
<dbReference type="GO" id="GO:0042545">
    <property type="term" value="P:cell wall modification"/>
    <property type="evidence" value="ECO:0007669"/>
    <property type="project" value="UniProtKB-UniRule"/>
</dbReference>
<dbReference type="InterPro" id="IPR018040">
    <property type="entry name" value="Pectinesterase_Tyr_AS"/>
</dbReference>
<keyword evidence="4 6" id="KW-0378">Hydrolase</keyword>
<sequence length="120" mass="13133">MLSNHGTETSNQKGHKKNLVSSKWLSKSLDLDEYDPNELLVVATDGTGNFSTITDAINFAPNNSMIRTVIYVKEGIYDENVEIPSYKTNIVMLGDGSDATVISGNRSVVDGWTTFRSATL</sequence>
<dbReference type="GO" id="GO:0030599">
    <property type="term" value="F:pectinesterase activity"/>
    <property type="evidence" value="ECO:0007669"/>
    <property type="project" value="UniProtKB-UniRule"/>
</dbReference>
<name>A0A392MGA0_9FABA</name>
<keyword evidence="6" id="KW-0961">Cell wall biogenesis/degradation</keyword>
<keyword evidence="9" id="KW-1185">Reference proteome</keyword>
<evidence type="ECO:0000313" key="8">
    <source>
        <dbReference type="EMBL" id="MCH86546.1"/>
    </source>
</evidence>
<gene>
    <name evidence="8" type="ORF">A2U01_0007404</name>
</gene>
<comment type="function">
    <text evidence="6">Acts in the modification of cell walls via demethylesterification of cell wall pectin.</text>
</comment>
<evidence type="ECO:0000256" key="5">
    <source>
        <dbReference type="ARBA" id="ARBA00023085"/>
    </source>
</evidence>
<dbReference type="Pfam" id="PF01095">
    <property type="entry name" value="Pectinesterase"/>
    <property type="match status" value="1"/>
</dbReference>
<dbReference type="AlphaFoldDB" id="A0A392MGA0"/>
<dbReference type="GO" id="GO:0045490">
    <property type="term" value="P:pectin catabolic process"/>
    <property type="evidence" value="ECO:0007669"/>
    <property type="project" value="UniProtKB-UniRule"/>
</dbReference>
<feature type="non-terminal residue" evidence="8">
    <location>
        <position position="120"/>
    </location>
</feature>
<keyword evidence="6" id="KW-0964">Secreted</keyword>
<evidence type="ECO:0000256" key="2">
    <source>
        <dbReference type="ARBA" id="ARBA00005184"/>
    </source>
</evidence>
<evidence type="ECO:0000313" key="9">
    <source>
        <dbReference type="Proteomes" id="UP000265520"/>
    </source>
</evidence>
<accession>A0A392MGA0</accession>
<dbReference type="InterPro" id="IPR000070">
    <property type="entry name" value="Pectinesterase_cat"/>
</dbReference>
<evidence type="ECO:0000256" key="6">
    <source>
        <dbReference type="RuleBase" id="RU000589"/>
    </source>
</evidence>